<dbReference type="InterPro" id="IPR008927">
    <property type="entry name" value="6-PGluconate_DH-like_C_sf"/>
</dbReference>
<name>A0A918P1S6_9NEIS</name>
<evidence type="ECO:0000313" key="4">
    <source>
        <dbReference type="Proteomes" id="UP000645257"/>
    </source>
</evidence>
<gene>
    <name evidence="3" type="ORF">GCM10011289_11510</name>
</gene>
<reference evidence="3" key="2">
    <citation type="submission" date="2020-09" db="EMBL/GenBank/DDBJ databases">
        <authorList>
            <person name="Sun Q."/>
            <person name="Kim S."/>
        </authorList>
    </citation>
    <scope>NUCLEOTIDE SEQUENCE</scope>
    <source>
        <strain evidence="3">KCTC 32182</strain>
    </source>
</reference>
<dbReference type="RefSeq" id="WP_189532179.1">
    <property type="nucleotide sequence ID" value="NZ_BMYX01000005.1"/>
</dbReference>
<reference evidence="3" key="1">
    <citation type="journal article" date="2014" name="Int. J. Syst. Evol. Microbiol.">
        <title>Complete genome sequence of Corynebacterium casei LMG S-19264T (=DSM 44701T), isolated from a smear-ripened cheese.</title>
        <authorList>
            <consortium name="US DOE Joint Genome Institute (JGI-PGF)"/>
            <person name="Walter F."/>
            <person name="Albersmeier A."/>
            <person name="Kalinowski J."/>
            <person name="Ruckert C."/>
        </authorList>
    </citation>
    <scope>NUCLEOTIDE SEQUENCE</scope>
    <source>
        <strain evidence="3">KCTC 32182</strain>
    </source>
</reference>
<protein>
    <submittedName>
        <fullName evidence="3">NADP oxidoreductase</fullName>
    </submittedName>
</protein>
<sequence>MTTLNIIGTGRVGRVLGRLSRGHVRIGALCNRRLATSEEAAAFIGEGEPLDPAGPLPAADLWLLAVPDDAIAPVAQTLRPWVRAGDTVFHASGASESALLGVLTERGALVASVHPALSFADPLRSLDAFSGTLCALEGDTRALPGLEDWVRAIGGRPFRLSPGGKAAYHAALSMAANYLVALNALAMKMASKAGVESGVAGELVGALMSQTLGNTLALGPAAALTGPISRGDAGTVTRHLAAMADDAVVDGAYRAMGLATLELAEARLSREGAGALDALLRGR</sequence>
<dbReference type="Gene3D" id="1.10.1040.20">
    <property type="entry name" value="ProC-like, C-terminal domain"/>
    <property type="match status" value="1"/>
</dbReference>
<dbReference type="Gene3D" id="3.40.50.720">
    <property type="entry name" value="NAD(P)-binding Rossmann-like Domain"/>
    <property type="match status" value="1"/>
</dbReference>
<dbReference type="InterPro" id="IPR018931">
    <property type="entry name" value="DUF2520"/>
</dbReference>
<keyword evidence="4" id="KW-1185">Reference proteome</keyword>
<evidence type="ECO:0000313" key="3">
    <source>
        <dbReference type="EMBL" id="GGY10457.1"/>
    </source>
</evidence>
<comment type="caution">
    <text evidence="3">The sequence shown here is derived from an EMBL/GenBank/DDBJ whole genome shotgun (WGS) entry which is preliminary data.</text>
</comment>
<dbReference type="Proteomes" id="UP000645257">
    <property type="component" value="Unassembled WGS sequence"/>
</dbReference>
<dbReference type="PANTHER" id="PTHR40459:SF1">
    <property type="entry name" value="CONSERVED HYPOTHETICAL ALANINE AND LEUCINE RICH PROTEIN"/>
    <property type="match status" value="1"/>
</dbReference>
<dbReference type="PANTHER" id="PTHR40459">
    <property type="entry name" value="CONSERVED HYPOTHETICAL ALANINE AND LEUCINE RICH PROTEIN"/>
    <property type="match status" value="1"/>
</dbReference>
<proteinExistence type="predicted"/>
<dbReference type="SUPFAM" id="SSF48179">
    <property type="entry name" value="6-phosphogluconate dehydrogenase C-terminal domain-like"/>
    <property type="match status" value="1"/>
</dbReference>
<dbReference type="InterPro" id="IPR019665">
    <property type="entry name" value="OxRdtase/DH_put_Rossmann_dom"/>
</dbReference>
<dbReference type="InterPro" id="IPR036291">
    <property type="entry name" value="NAD(P)-bd_dom_sf"/>
</dbReference>
<dbReference type="SUPFAM" id="SSF51735">
    <property type="entry name" value="NAD(P)-binding Rossmann-fold domains"/>
    <property type="match status" value="1"/>
</dbReference>
<accession>A0A918P1S6</accession>
<evidence type="ECO:0000259" key="2">
    <source>
        <dbReference type="Pfam" id="PF10728"/>
    </source>
</evidence>
<dbReference type="AlphaFoldDB" id="A0A918P1S6"/>
<dbReference type="EMBL" id="BMYX01000005">
    <property type="protein sequence ID" value="GGY10457.1"/>
    <property type="molecule type" value="Genomic_DNA"/>
</dbReference>
<dbReference type="Pfam" id="PF10727">
    <property type="entry name" value="Rossmann-like"/>
    <property type="match status" value="1"/>
</dbReference>
<feature type="domain" description="DUF2520" evidence="2">
    <location>
        <begin position="133"/>
        <end position="259"/>
    </location>
</feature>
<evidence type="ECO:0000259" key="1">
    <source>
        <dbReference type="Pfam" id="PF10727"/>
    </source>
</evidence>
<dbReference type="Pfam" id="PF10728">
    <property type="entry name" value="DUF2520"/>
    <property type="match status" value="1"/>
</dbReference>
<organism evidence="3 4">
    <name type="scientific">Paludibacterium paludis</name>
    <dbReference type="NCBI Taxonomy" id="1225769"/>
    <lineage>
        <taxon>Bacteria</taxon>
        <taxon>Pseudomonadati</taxon>
        <taxon>Pseudomonadota</taxon>
        <taxon>Betaproteobacteria</taxon>
        <taxon>Neisseriales</taxon>
        <taxon>Chromobacteriaceae</taxon>
        <taxon>Paludibacterium</taxon>
    </lineage>
</organism>
<feature type="domain" description="Putative oxidoreductase/dehydrogenase Rossmann-like" evidence="1">
    <location>
        <begin position="5"/>
        <end position="115"/>
    </location>
</feature>
<dbReference type="InterPro" id="IPR037108">
    <property type="entry name" value="TM1727-like_C_sf"/>
</dbReference>